<dbReference type="RefSeq" id="WP_345371004.1">
    <property type="nucleotide sequence ID" value="NZ_BAABKD010000009.1"/>
</dbReference>
<evidence type="ECO:0000259" key="1">
    <source>
        <dbReference type="SMART" id="SM00849"/>
    </source>
</evidence>
<dbReference type="EMBL" id="BAABKD010000009">
    <property type="protein sequence ID" value="GAA5091197.1"/>
    <property type="molecule type" value="Genomic_DNA"/>
</dbReference>
<accession>A0ABP9M8I2</accession>
<reference evidence="3" key="1">
    <citation type="journal article" date="2019" name="Int. J. Syst. Evol. Microbiol.">
        <title>The Global Catalogue of Microorganisms (GCM) 10K type strain sequencing project: providing services to taxonomists for standard genome sequencing and annotation.</title>
        <authorList>
            <consortium name="The Broad Institute Genomics Platform"/>
            <consortium name="The Broad Institute Genome Sequencing Center for Infectious Disease"/>
            <person name="Wu L."/>
            <person name="Ma J."/>
        </authorList>
    </citation>
    <scope>NUCLEOTIDE SEQUENCE [LARGE SCALE GENOMIC DNA]</scope>
    <source>
        <strain evidence="3">JCM 18423</strain>
    </source>
</reference>
<keyword evidence="3" id="KW-1185">Reference proteome</keyword>
<dbReference type="SMART" id="SM00849">
    <property type="entry name" value="Lactamase_B"/>
    <property type="match status" value="1"/>
</dbReference>
<evidence type="ECO:0000313" key="2">
    <source>
        <dbReference type="EMBL" id="GAA5091197.1"/>
    </source>
</evidence>
<proteinExistence type="predicted"/>
<gene>
    <name evidence="2" type="ORF">GCM10023337_16730</name>
</gene>
<feature type="domain" description="Metallo-beta-lactamase" evidence="1">
    <location>
        <begin position="42"/>
        <end position="268"/>
    </location>
</feature>
<dbReference type="InterPro" id="IPR036866">
    <property type="entry name" value="RibonucZ/Hydroxyglut_hydro"/>
</dbReference>
<comment type="caution">
    <text evidence="2">The sequence shown here is derived from an EMBL/GenBank/DDBJ whole genome shotgun (WGS) entry which is preliminary data.</text>
</comment>
<name>A0ABP9M8I2_9BURK</name>
<dbReference type="PANTHER" id="PTHR23131">
    <property type="entry name" value="ENDORIBONUCLEASE LACTB2"/>
    <property type="match status" value="1"/>
</dbReference>
<dbReference type="Gene3D" id="3.60.15.10">
    <property type="entry name" value="Ribonuclease Z/Hydroxyacylglutathione hydrolase-like"/>
    <property type="match status" value="1"/>
</dbReference>
<sequence length="357" mass="40089">MQTNKNGLIYPWQDFLPPAATMQAVAKGVYWIRLPLPFALDHINVWLLEDEIEGQKGWTLVDTGVARPEVQALWEQLFESVFNGLPLLRIIATHMHPDHVGLAGWLAEKWQVPLWMSLSDYALACLWVNPASSEQMGASGGRAAAAHFARHGLVDPAAQEQIAQRSRYYPSLVMTLPRDFRRLLDGQCVMIGGRSWRCIAGYGHAPEHMALYCDSEQVLIAGDMVLPTISTNVSVFDYEPEANPLALYLDSLERYLDLPEQTLVLPSHGRPFQGLHWRIAQLKQHHQDRLAETLAACRQAGGCSAAQLVPILFKRQLDMHQLTFAMGEAIAHLHLLYFAGQVKRAVNDQGVYQFYSV</sequence>
<dbReference type="Gene3D" id="1.10.10.10">
    <property type="entry name" value="Winged helix-like DNA-binding domain superfamily/Winged helix DNA-binding domain"/>
    <property type="match status" value="1"/>
</dbReference>
<dbReference type="Pfam" id="PF00753">
    <property type="entry name" value="Lactamase_B"/>
    <property type="match status" value="1"/>
</dbReference>
<dbReference type="InterPro" id="IPR036388">
    <property type="entry name" value="WH-like_DNA-bd_sf"/>
</dbReference>
<dbReference type="PANTHER" id="PTHR23131:SF4">
    <property type="entry name" value="METALLO-BETA-LACTAMASE SUPERFAMILY POTEIN"/>
    <property type="match status" value="1"/>
</dbReference>
<dbReference type="SUPFAM" id="SSF56281">
    <property type="entry name" value="Metallo-hydrolase/oxidoreductase"/>
    <property type="match status" value="1"/>
</dbReference>
<dbReference type="InterPro" id="IPR050662">
    <property type="entry name" value="Sec-metab_biosynth-thioest"/>
</dbReference>
<dbReference type="Proteomes" id="UP001500227">
    <property type="component" value="Unassembled WGS sequence"/>
</dbReference>
<protein>
    <submittedName>
        <fullName evidence="2">MBL fold metallo-hydrolase</fullName>
    </submittedName>
</protein>
<evidence type="ECO:0000313" key="3">
    <source>
        <dbReference type="Proteomes" id="UP001500227"/>
    </source>
</evidence>
<dbReference type="InterPro" id="IPR048933">
    <property type="entry name" value="B_lactamase-like_C"/>
</dbReference>
<organism evidence="2 3">
    <name type="scientific">Paenalcaligenes hermetiae</name>
    <dbReference type="NCBI Taxonomy" id="1157987"/>
    <lineage>
        <taxon>Bacteria</taxon>
        <taxon>Pseudomonadati</taxon>
        <taxon>Pseudomonadota</taxon>
        <taxon>Betaproteobacteria</taxon>
        <taxon>Burkholderiales</taxon>
        <taxon>Alcaligenaceae</taxon>
        <taxon>Paenalcaligenes</taxon>
    </lineage>
</organism>
<dbReference type="InterPro" id="IPR001279">
    <property type="entry name" value="Metallo-B-lactamas"/>
</dbReference>
<dbReference type="Pfam" id="PF21221">
    <property type="entry name" value="B_lactamase-like_C"/>
    <property type="match status" value="1"/>
</dbReference>